<dbReference type="GO" id="GO:0016787">
    <property type="term" value="F:hydrolase activity"/>
    <property type="evidence" value="ECO:0007669"/>
    <property type="project" value="InterPro"/>
</dbReference>
<dbReference type="Gene3D" id="3.60.21.10">
    <property type="match status" value="1"/>
</dbReference>
<dbReference type="CDD" id="cd00838">
    <property type="entry name" value="MPP_superfamily"/>
    <property type="match status" value="1"/>
</dbReference>
<feature type="domain" description="Calcineurin-like phosphoesterase" evidence="1">
    <location>
        <begin position="6"/>
        <end position="151"/>
    </location>
</feature>
<gene>
    <name evidence="2" type="ORF">C9374_006059</name>
</gene>
<sequence>MTFVRAVFSSDLHGNLFQYQKLVDYANQEEHRINCIIIGGDLYLKNKKHSNLDEYSHLESNKGIQKHQDYFVNHLLPILQQFKKGKIYLCFGNADLYTDVAFMKEKTKNIPNIEVLYNEVIPIMGTELELFAYSSIVFMKGHKKDFERFDTSNINDTLAQNTESYHIRMKGYTTFNETEFLEIILNGEYPECSCVEKNPPEDSHFKGVPGFHHLILIQTIQSLLKLFLLKENWKELLRNLNSLRKNVESNCGFVTCLRMTHVEIMLVVVTVDLER</sequence>
<reference evidence="2 3" key="1">
    <citation type="journal article" date="2018" name="BMC Genomics">
        <title>The genome of Naegleria lovaniensis, the basis for a comparative approach to unravel pathogenicity factors of the human pathogenic amoeba N. fowleri.</title>
        <authorList>
            <person name="Liechti N."/>
            <person name="Schurch N."/>
            <person name="Bruggmann R."/>
            <person name="Wittwer M."/>
        </authorList>
    </citation>
    <scope>NUCLEOTIDE SEQUENCE [LARGE SCALE GENOMIC DNA]</scope>
    <source>
        <strain evidence="2 3">ATCC 30569</strain>
    </source>
</reference>
<comment type="caution">
    <text evidence="2">The sequence shown here is derived from an EMBL/GenBank/DDBJ whole genome shotgun (WGS) entry which is preliminary data.</text>
</comment>
<accession>A0AA88GPH5</accession>
<dbReference type="RefSeq" id="XP_044547355.1">
    <property type="nucleotide sequence ID" value="XM_044695878.1"/>
</dbReference>
<evidence type="ECO:0000259" key="1">
    <source>
        <dbReference type="Pfam" id="PF00149"/>
    </source>
</evidence>
<dbReference type="GeneID" id="68098514"/>
<dbReference type="EMBL" id="PYSW02000026">
    <property type="protein sequence ID" value="KAG2381675.1"/>
    <property type="molecule type" value="Genomic_DNA"/>
</dbReference>
<organism evidence="2 3">
    <name type="scientific">Naegleria lovaniensis</name>
    <name type="common">Amoeba</name>
    <dbReference type="NCBI Taxonomy" id="51637"/>
    <lineage>
        <taxon>Eukaryota</taxon>
        <taxon>Discoba</taxon>
        <taxon>Heterolobosea</taxon>
        <taxon>Tetramitia</taxon>
        <taxon>Eutetramitia</taxon>
        <taxon>Vahlkampfiidae</taxon>
        <taxon>Naegleria</taxon>
    </lineage>
</organism>
<name>A0AA88GPH5_NAELO</name>
<dbReference type="Proteomes" id="UP000816034">
    <property type="component" value="Unassembled WGS sequence"/>
</dbReference>
<keyword evidence="3" id="KW-1185">Reference proteome</keyword>
<protein>
    <recommendedName>
        <fullName evidence="1">Calcineurin-like phosphoesterase domain-containing protein</fullName>
    </recommendedName>
</protein>
<dbReference type="InterPro" id="IPR029052">
    <property type="entry name" value="Metallo-depent_PP-like"/>
</dbReference>
<dbReference type="InterPro" id="IPR004843">
    <property type="entry name" value="Calcineurin-like_PHP"/>
</dbReference>
<proteinExistence type="predicted"/>
<evidence type="ECO:0000313" key="3">
    <source>
        <dbReference type="Proteomes" id="UP000816034"/>
    </source>
</evidence>
<dbReference type="AlphaFoldDB" id="A0AA88GPH5"/>
<dbReference type="SUPFAM" id="SSF56300">
    <property type="entry name" value="Metallo-dependent phosphatases"/>
    <property type="match status" value="1"/>
</dbReference>
<dbReference type="Pfam" id="PF00149">
    <property type="entry name" value="Metallophos"/>
    <property type="match status" value="1"/>
</dbReference>
<evidence type="ECO:0000313" key="2">
    <source>
        <dbReference type="EMBL" id="KAG2381675.1"/>
    </source>
</evidence>